<dbReference type="InterPro" id="IPR043166">
    <property type="entry name" value="LarA-like_C"/>
</dbReference>
<reference evidence="1" key="1">
    <citation type="journal article" date="2014" name="Front. Microbiol.">
        <title>High frequency of phylogenetically diverse reductive dehalogenase-homologous genes in deep subseafloor sedimentary metagenomes.</title>
        <authorList>
            <person name="Kawai M."/>
            <person name="Futagami T."/>
            <person name="Toyoda A."/>
            <person name="Takaki Y."/>
            <person name="Nishi S."/>
            <person name="Hori S."/>
            <person name="Arai W."/>
            <person name="Tsubouchi T."/>
            <person name="Morono Y."/>
            <person name="Uchiyama I."/>
            <person name="Ito T."/>
            <person name="Fujiyama A."/>
            <person name="Inagaki F."/>
            <person name="Takami H."/>
        </authorList>
    </citation>
    <scope>NUCLEOTIDE SEQUENCE</scope>
    <source>
        <strain evidence="1">Expedition CK06-06</strain>
    </source>
</reference>
<evidence type="ECO:0000313" key="1">
    <source>
        <dbReference type="EMBL" id="GAG45346.1"/>
    </source>
</evidence>
<feature type="non-terminal residue" evidence="1">
    <location>
        <position position="1"/>
    </location>
</feature>
<name>X0ZAA4_9ZZZZ</name>
<protein>
    <submittedName>
        <fullName evidence="1">Uncharacterized protein</fullName>
    </submittedName>
</protein>
<dbReference type="EMBL" id="BARS01058087">
    <property type="protein sequence ID" value="GAG45346.1"/>
    <property type="molecule type" value="Genomic_DNA"/>
</dbReference>
<proteinExistence type="predicted"/>
<organism evidence="1">
    <name type="scientific">marine sediment metagenome</name>
    <dbReference type="NCBI Taxonomy" id="412755"/>
    <lineage>
        <taxon>unclassified sequences</taxon>
        <taxon>metagenomes</taxon>
        <taxon>ecological metagenomes</taxon>
    </lineage>
</organism>
<dbReference type="Gene3D" id="3.90.226.30">
    <property type="match status" value="1"/>
</dbReference>
<sequence length="84" mass="9130">SIKAHKEKNVVSGVISYLIAKCKEKAKIYLISEGIQDKDIMGMGMLPAKSTQSVLSDVLKNYGDDAKVLVLPTAPITLPLLEEE</sequence>
<comment type="caution">
    <text evidence="1">The sequence shown here is derived from an EMBL/GenBank/DDBJ whole genome shotgun (WGS) entry which is preliminary data.</text>
</comment>
<gene>
    <name evidence="1" type="ORF">S01H1_84885</name>
</gene>
<accession>X0ZAA4</accession>
<dbReference type="AlphaFoldDB" id="X0ZAA4"/>